<dbReference type="Proteomes" id="UP000013827">
    <property type="component" value="Unassembled WGS sequence"/>
</dbReference>
<evidence type="ECO:0000313" key="2">
    <source>
        <dbReference type="Proteomes" id="UP000013827"/>
    </source>
</evidence>
<proteinExistence type="predicted"/>
<dbReference type="RefSeq" id="XP_005778695.1">
    <property type="nucleotide sequence ID" value="XM_005778638.1"/>
</dbReference>
<keyword evidence="2" id="KW-1185">Reference proteome</keyword>
<reference evidence="1" key="2">
    <citation type="submission" date="2024-10" db="UniProtKB">
        <authorList>
            <consortium name="EnsemblProtists"/>
        </authorList>
    </citation>
    <scope>IDENTIFICATION</scope>
</reference>
<dbReference type="GeneID" id="17271811"/>
<dbReference type="PaxDb" id="2903-EOD26266"/>
<accession>A0A0D3JRY1</accession>
<protein>
    <submittedName>
        <fullName evidence="1">Uncharacterized protein</fullName>
    </submittedName>
</protein>
<dbReference type="HOGENOM" id="CLU_1550406_0_0_1"/>
<reference evidence="2" key="1">
    <citation type="journal article" date="2013" name="Nature">
        <title>Pan genome of the phytoplankton Emiliania underpins its global distribution.</title>
        <authorList>
            <person name="Read B.A."/>
            <person name="Kegel J."/>
            <person name="Klute M.J."/>
            <person name="Kuo A."/>
            <person name="Lefebvre S.C."/>
            <person name="Maumus F."/>
            <person name="Mayer C."/>
            <person name="Miller J."/>
            <person name="Monier A."/>
            <person name="Salamov A."/>
            <person name="Young J."/>
            <person name="Aguilar M."/>
            <person name="Claverie J.M."/>
            <person name="Frickenhaus S."/>
            <person name="Gonzalez K."/>
            <person name="Herman E.K."/>
            <person name="Lin Y.C."/>
            <person name="Napier J."/>
            <person name="Ogata H."/>
            <person name="Sarno A.F."/>
            <person name="Shmutz J."/>
            <person name="Schroeder D."/>
            <person name="de Vargas C."/>
            <person name="Verret F."/>
            <person name="von Dassow P."/>
            <person name="Valentin K."/>
            <person name="Van de Peer Y."/>
            <person name="Wheeler G."/>
            <person name="Dacks J.B."/>
            <person name="Delwiche C.F."/>
            <person name="Dyhrman S.T."/>
            <person name="Glockner G."/>
            <person name="John U."/>
            <person name="Richards T."/>
            <person name="Worden A.Z."/>
            <person name="Zhang X."/>
            <person name="Grigoriev I.V."/>
            <person name="Allen A.E."/>
            <person name="Bidle K."/>
            <person name="Borodovsky M."/>
            <person name="Bowler C."/>
            <person name="Brownlee C."/>
            <person name="Cock J.M."/>
            <person name="Elias M."/>
            <person name="Gladyshev V.N."/>
            <person name="Groth M."/>
            <person name="Guda C."/>
            <person name="Hadaegh A."/>
            <person name="Iglesias-Rodriguez M.D."/>
            <person name="Jenkins J."/>
            <person name="Jones B.M."/>
            <person name="Lawson T."/>
            <person name="Leese F."/>
            <person name="Lindquist E."/>
            <person name="Lobanov A."/>
            <person name="Lomsadze A."/>
            <person name="Malik S.B."/>
            <person name="Marsh M.E."/>
            <person name="Mackinder L."/>
            <person name="Mock T."/>
            <person name="Mueller-Roeber B."/>
            <person name="Pagarete A."/>
            <person name="Parker M."/>
            <person name="Probert I."/>
            <person name="Quesneville H."/>
            <person name="Raines C."/>
            <person name="Rensing S.A."/>
            <person name="Riano-Pachon D.M."/>
            <person name="Richier S."/>
            <person name="Rokitta S."/>
            <person name="Shiraiwa Y."/>
            <person name="Soanes D.M."/>
            <person name="van der Giezen M."/>
            <person name="Wahlund T.M."/>
            <person name="Williams B."/>
            <person name="Wilson W."/>
            <person name="Wolfe G."/>
            <person name="Wurch L.L."/>
        </authorList>
    </citation>
    <scope>NUCLEOTIDE SEQUENCE</scope>
</reference>
<dbReference type="EnsemblProtists" id="EOD26266">
    <property type="protein sequence ID" value="EOD26266"/>
    <property type="gene ID" value="EMIHUDRAFT_115124"/>
</dbReference>
<dbReference type="KEGG" id="ehx:EMIHUDRAFT_115124"/>
<name>A0A0D3JRY1_EMIH1</name>
<dbReference type="AlphaFoldDB" id="A0A0D3JRY1"/>
<sequence>MAHSERALESAAAPLSSKGKERSCEISAAVLEVDILWPSFWPAGQTAFAHAANGTGDLSAVGREAAVIFEKSHTIVNNRQMPPTTLFANLVVASFNAVGNFGAAACALSKSNGRAFLVAGDSGLVDVMGFVMNNERNGDTHLWASAIGSHVALRIRSATTNYAHSLDVDVQLG</sequence>
<evidence type="ECO:0000313" key="1">
    <source>
        <dbReference type="EnsemblProtists" id="EOD26266"/>
    </source>
</evidence>
<organism evidence="1 2">
    <name type="scientific">Emiliania huxleyi (strain CCMP1516)</name>
    <dbReference type="NCBI Taxonomy" id="280463"/>
    <lineage>
        <taxon>Eukaryota</taxon>
        <taxon>Haptista</taxon>
        <taxon>Haptophyta</taxon>
        <taxon>Prymnesiophyceae</taxon>
        <taxon>Isochrysidales</taxon>
        <taxon>Noelaerhabdaceae</taxon>
        <taxon>Emiliania</taxon>
    </lineage>
</organism>